<evidence type="ECO:0000259" key="1">
    <source>
        <dbReference type="Pfam" id="PF04073"/>
    </source>
</evidence>
<dbReference type="InterPro" id="IPR007214">
    <property type="entry name" value="YbaK/aa-tRNA-synth-assoc-dom"/>
</dbReference>
<accession>A0A8J3FY60</accession>
<keyword evidence="3" id="KW-1185">Reference proteome</keyword>
<gene>
    <name evidence="2" type="ORF">GCM10009007_09040</name>
</gene>
<dbReference type="CDD" id="cd04333">
    <property type="entry name" value="ProX_deacylase"/>
    <property type="match status" value="1"/>
</dbReference>
<feature type="domain" description="YbaK/aminoacyl-tRNA synthetase-associated" evidence="1">
    <location>
        <begin position="25"/>
        <end position="144"/>
    </location>
</feature>
<dbReference type="PANTHER" id="PTHR30411:SF1">
    <property type="entry name" value="CYTOPLASMIC PROTEIN"/>
    <property type="match status" value="1"/>
</dbReference>
<sequence length="164" mass="17234">MSLSSVTHDLSKRAPHLTIVETDTPTPTVQTAADVHGVAPAQIAKTLAFWVDNGGAKKPVLIVAGGMARMDNAKVKRALGGKAKMLNAEEVLSVTSHPVGGVCPFGLPSSLKIYLDESLKQFDELLPAAGSVNSAVRVSLNELAHLTQGEWVDVAKEVEAEVVT</sequence>
<dbReference type="Proteomes" id="UP000614287">
    <property type="component" value="Unassembled WGS sequence"/>
</dbReference>
<dbReference type="GO" id="GO:0002161">
    <property type="term" value="F:aminoacyl-tRNA deacylase activity"/>
    <property type="evidence" value="ECO:0007669"/>
    <property type="project" value="InterPro"/>
</dbReference>
<dbReference type="Pfam" id="PF04073">
    <property type="entry name" value="tRNA_edit"/>
    <property type="match status" value="1"/>
</dbReference>
<protein>
    <submittedName>
        <fullName evidence="2">Cys-tRNA(Pro)/cys-tRNA(Cys) deacylase</fullName>
    </submittedName>
</protein>
<dbReference type="InterPro" id="IPR036754">
    <property type="entry name" value="YbaK/aa-tRNA-synt-asso_dom_sf"/>
</dbReference>
<evidence type="ECO:0000313" key="3">
    <source>
        <dbReference type="Proteomes" id="UP000614287"/>
    </source>
</evidence>
<dbReference type="SUPFAM" id="SSF55826">
    <property type="entry name" value="YbaK/ProRS associated domain"/>
    <property type="match status" value="1"/>
</dbReference>
<proteinExistence type="predicted"/>
<organism evidence="2 3">
    <name type="scientific">Formosimonas limnophila</name>
    <dbReference type="NCBI Taxonomy" id="1384487"/>
    <lineage>
        <taxon>Bacteria</taxon>
        <taxon>Pseudomonadati</taxon>
        <taxon>Pseudomonadota</taxon>
        <taxon>Betaproteobacteria</taxon>
        <taxon>Burkholderiales</taxon>
        <taxon>Burkholderiaceae</taxon>
        <taxon>Formosimonas</taxon>
    </lineage>
</organism>
<dbReference type="AlphaFoldDB" id="A0A8J3FY60"/>
<name>A0A8J3FY60_9BURK</name>
<comment type="caution">
    <text evidence="2">The sequence shown here is derived from an EMBL/GenBank/DDBJ whole genome shotgun (WGS) entry which is preliminary data.</text>
</comment>
<reference evidence="2" key="1">
    <citation type="journal article" date="2014" name="Int. J. Syst. Evol. Microbiol.">
        <title>Complete genome sequence of Corynebacterium casei LMG S-19264T (=DSM 44701T), isolated from a smear-ripened cheese.</title>
        <authorList>
            <consortium name="US DOE Joint Genome Institute (JGI-PGF)"/>
            <person name="Walter F."/>
            <person name="Albersmeier A."/>
            <person name="Kalinowski J."/>
            <person name="Ruckert C."/>
        </authorList>
    </citation>
    <scope>NUCLEOTIDE SEQUENCE</scope>
    <source>
        <strain evidence="2">KCTC 32501</strain>
    </source>
</reference>
<dbReference type="EMBL" id="BMZG01000004">
    <property type="protein sequence ID" value="GHA70479.1"/>
    <property type="molecule type" value="Genomic_DNA"/>
</dbReference>
<evidence type="ECO:0000313" key="2">
    <source>
        <dbReference type="EMBL" id="GHA70479.1"/>
    </source>
</evidence>
<dbReference type="Gene3D" id="3.90.960.10">
    <property type="entry name" value="YbaK/aminoacyl-tRNA synthetase-associated domain"/>
    <property type="match status" value="1"/>
</dbReference>
<reference evidence="2" key="2">
    <citation type="submission" date="2020-09" db="EMBL/GenBank/DDBJ databases">
        <authorList>
            <person name="Sun Q."/>
            <person name="Kim S."/>
        </authorList>
    </citation>
    <scope>NUCLEOTIDE SEQUENCE</scope>
    <source>
        <strain evidence="2">KCTC 32501</strain>
    </source>
</reference>
<dbReference type="PANTHER" id="PTHR30411">
    <property type="entry name" value="CYTOPLASMIC PROTEIN"/>
    <property type="match status" value="1"/>
</dbReference>
<dbReference type="RefSeq" id="WP_189492271.1">
    <property type="nucleotide sequence ID" value="NZ_BMZG01000004.1"/>
</dbReference>